<gene>
    <name evidence="1" type="ORF">K6K13_09220</name>
</gene>
<dbReference type="RefSeq" id="WP_222160519.1">
    <property type="nucleotide sequence ID" value="NZ_CP081864.1"/>
</dbReference>
<evidence type="ECO:0000313" key="1">
    <source>
        <dbReference type="EMBL" id="QZN97482.1"/>
    </source>
</evidence>
<dbReference type="Pfam" id="PF03891">
    <property type="entry name" value="DUF333"/>
    <property type="match status" value="1"/>
</dbReference>
<dbReference type="PANTHER" id="PTHR38008:SF1">
    <property type="entry name" value="DUF333 DOMAIN-CONTAINING PROTEIN"/>
    <property type="match status" value="1"/>
</dbReference>
<protein>
    <submittedName>
        <fullName evidence="1">DUF333 domain-containing protein</fullName>
    </submittedName>
</protein>
<dbReference type="PANTHER" id="PTHR38008">
    <property type="entry name" value="HEMOLYSIN-RELATED"/>
    <property type="match status" value="1"/>
</dbReference>
<organism evidence="1 2">
    <name type="scientific">Symbiopectobacterium purcellii</name>
    <dbReference type="NCBI Taxonomy" id="2871826"/>
    <lineage>
        <taxon>Bacteria</taxon>
        <taxon>Pseudomonadati</taxon>
        <taxon>Pseudomonadota</taxon>
        <taxon>Gammaproteobacteria</taxon>
        <taxon>Enterobacterales</taxon>
        <taxon>Enterobacteriaceae</taxon>
    </lineage>
</organism>
<name>A0ABX9AR71_9ENTR</name>
<dbReference type="Proteomes" id="UP000825886">
    <property type="component" value="Chromosome"/>
</dbReference>
<proteinExistence type="predicted"/>
<dbReference type="PROSITE" id="PS51257">
    <property type="entry name" value="PROKAR_LIPOPROTEIN"/>
    <property type="match status" value="1"/>
</dbReference>
<keyword evidence="2" id="KW-1185">Reference proteome</keyword>
<accession>A0ABX9AR71</accession>
<dbReference type="EMBL" id="CP081864">
    <property type="protein sequence ID" value="QZN97482.1"/>
    <property type="molecule type" value="Genomic_DNA"/>
</dbReference>
<evidence type="ECO:0000313" key="2">
    <source>
        <dbReference type="Proteomes" id="UP000825886"/>
    </source>
</evidence>
<reference evidence="1 2" key="1">
    <citation type="submission" date="2021-08" db="EMBL/GenBank/DDBJ databases">
        <title>Culture and genomic analysis of Symbiopectobacterium purcellii sp. nov. gen. nov., isolated from the leafhopper Empoasca decipiens.</title>
        <authorList>
            <person name="Nadal-Jimenez P."/>
            <person name="Siozios S."/>
            <person name="Halliday N."/>
            <person name="Camara M."/>
            <person name="Hurst G.D.D."/>
        </authorList>
    </citation>
    <scope>NUCLEOTIDE SEQUENCE [LARGE SCALE GENOMIC DNA]</scope>
    <source>
        <strain evidence="1 2">SyEd1</strain>
    </source>
</reference>
<sequence>MKGYQWLLVGIGAVLVTACSSDNHQVAQSEANTISRNETALLLKSSSPAEVNCTLAGGTMAQSRQLNGSNIGTCQLANGKRCDESSLLNGMCPAG</sequence>
<dbReference type="InterPro" id="IPR005590">
    <property type="entry name" value="DUF333"/>
</dbReference>